<keyword evidence="2" id="KW-1185">Reference proteome</keyword>
<evidence type="ECO:0000313" key="2">
    <source>
        <dbReference type="Proteomes" id="UP000053675"/>
    </source>
</evidence>
<accession>A0A084UCH8</accession>
<dbReference type="RefSeq" id="WP_161781979.1">
    <property type="nucleotide sequence ID" value="NZ_JMQM01000001.1"/>
</dbReference>
<dbReference type="OrthoDB" id="8454255at2"/>
<protein>
    <submittedName>
        <fullName evidence="1">Uncharacterized protein</fullName>
    </submittedName>
</protein>
<sequence>MATVLKLDEKRRKTARVNEMPDKPASIIIFPGVRYERTAGAPASSVRGKQSSQQV</sequence>
<gene>
    <name evidence="1" type="ORF">EL18_01702</name>
</gene>
<comment type="caution">
    <text evidence="1">The sequence shown here is derived from an EMBL/GenBank/DDBJ whole genome shotgun (WGS) entry which is preliminary data.</text>
</comment>
<dbReference type="Proteomes" id="UP000053675">
    <property type="component" value="Unassembled WGS sequence"/>
</dbReference>
<dbReference type="AlphaFoldDB" id="A0A084UCH8"/>
<dbReference type="PATRIC" id="fig|472175.3.peg.1709"/>
<reference evidence="1 2" key="1">
    <citation type="submission" date="2014-05" db="EMBL/GenBank/DDBJ databases">
        <title>Draft Genome Sequence of Nitratireductor basaltis Strain UMTGB225, A Marine Bacterium Isolated from Green Barrel Tunicate.</title>
        <authorList>
            <person name="Gan H.Y."/>
        </authorList>
    </citation>
    <scope>NUCLEOTIDE SEQUENCE [LARGE SCALE GENOMIC DNA]</scope>
    <source>
        <strain evidence="1 2">UMTGB225</strain>
    </source>
</reference>
<organism evidence="1 2">
    <name type="scientific">Nitratireductor basaltis</name>
    <dbReference type="NCBI Taxonomy" id="472175"/>
    <lineage>
        <taxon>Bacteria</taxon>
        <taxon>Pseudomonadati</taxon>
        <taxon>Pseudomonadota</taxon>
        <taxon>Alphaproteobacteria</taxon>
        <taxon>Hyphomicrobiales</taxon>
        <taxon>Phyllobacteriaceae</taxon>
        <taxon>Nitratireductor</taxon>
    </lineage>
</organism>
<name>A0A084UCH8_9HYPH</name>
<evidence type="ECO:0000313" key="1">
    <source>
        <dbReference type="EMBL" id="KFB10664.1"/>
    </source>
</evidence>
<dbReference type="EMBL" id="JMQM01000001">
    <property type="protein sequence ID" value="KFB10664.1"/>
    <property type="molecule type" value="Genomic_DNA"/>
</dbReference>
<proteinExistence type="predicted"/>